<dbReference type="GO" id="GO:0008270">
    <property type="term" value="F:zinc ion binding"/>
    <property type="evidence" value="ECO:0007669"/>
    <property type="project" value="InterPro"/>
</dbReference>
<accession>A0A934PWP4</accession>
<sequence length="239" mass="26807">MTTTDNNKNNHKPSPNGKEIRLAQKGSYEALLRGNAEWVERRLKDEPDFFKTLAQGQSPEVLWIGCSDSRVPANEVTGTKPGEVFVHRNIANVCVHSDMNMLSVLDYAVNVLKVKHVIVAGHHGCGGVAAALSNKQFGLIDNWLRHIKDVYRLHSHELDRITDETQKLNRLVELNVSEQVYNLCKTSIIQNAWMERDDLEVHGWVINLSTGLVKDLKVSSYGAHNLGYVYELDGVVPAK</sequence>
<evidence type="ECO:0000256" key="7">
    <source>
        <dbReference type="ARBA" id="ARBA00048348"/>
    </source>
</evidence>
<name>A0A934PWP4_9SPHI</name>
<keyword evidence="11" id="KW-1185">Reference proteome</keyword>
<dbReference type="SMART" id="SM00947">
    <property type="entry name" value="Pro_CA"/>
    <property type="match status" value="1"/>
</dbReference>
<feature type="binding site" evidence="9">
    <location>
        <position position="125"/>
    </location>
    <ligand>
        <name>Zn(2+)</name>
        <dbReference type="ChEBI" id="CHEBI:29105"/>
    </ligand>
</feature>
<evidence type="ECO:0000256" key="3">
    <source>
        <dbReference type="ARBA" id="ARBA00022723"/>
    </source>
</evidence>
<keyword evidence="5" id="KW-0456">Lyase</keyword>
<keyword evidence="4 9" id="KW-0862">Zinc</keyword>
<dbReference type="Gene3D" id="3.40.1050.10">
    <property type="entry name" value="Carbonic anhydrase"/>
    <property type="match status" value="1"/>
</dbReference>
<dbReference type="GO" id="GO:0034599">
    <property type="term" value="P:cellular response to oxidative stress"/>
    <property type="evidence" value="ECO:0007669"/>
    <property type="project" value="TreeGrafter"/>
</dbReference>
<evidence type="ECO:0000256" key="6">
    <source>
        <dbReference type="ARBA" id="ARBA00039351"/>
    </source>
</evidence>
<feature type="binding site" evidence="9">
    <location>
        <position position="68"/>
    </location>
    <ligand>
        <name>Zn(2+)</name>
        <dbReference type="ChEBI" id="CHEBI:29105"/>
    </ligand>
</feature>
<dbReference type="RefSeq" id="WP_200067327.1">
    <property type="nucleotide sequence ID" value="NZ_JAEHFW010000003.1"/>
</dbReference>
<dbReference type="GO" id="GO:0015976">
    <property type="term" value="P:carbon utilization"/>
    <property type="evidence" value="ECO:0007669"/>
    <property type="project" value="InterPro"/>
</dbReference>
<feature type="binding site" evidence="9">
    <location>
        <position position="66"/>
    </location>
    <ligand>
        <name>Zn(2+)</name>
        <dbReference type="ChEBI" id="CHEBI:29105"/>
    </ligand>
</feature>
<dbReference type="FunFam" id="3.40.1050.10:FF:000001">
    <property type="entry name" value="Carbonic anhydrase"/>
    <property type="match status" value="1"/>
</dbReference>
<dbReference type="EC" id="4.2.1.1" evidence="2"/>
<protein>
    <recommendedName>
        <fullName evidence="6">Carbonic anhydrase 2</fullName>
        <ecNumber evidence="2">4.2.1.1</ecNumber>
    </recommendedName>
    <alternativeName>
        <fullName evidence="8">Carbonate dehydratase 2</fullName>
    </alternativeName>
</protein>
<evidence type="ECO:0000313" key="10">
    <source>
        <dbReference type="EMBL" id="MBK0380790.1"/>
    </source>
</evidence>
<gene>
    <name evidence="10" type="ORF">I5M19_15810</name>
</gene>
<dbReference type="PROSITE" id="PS00704">
    <property type="entry name" value="PROK_CO2_ANHYDRASE_1"/>
    <property type="match status" value="1"/>
</dbReference>
<dbReference type="PANTHER" id="PTHR11002:SF76">
    <property type="entry name" value="CARBONIC ANHYDRASE"/>
    <property type="match status" value="1"/>
</dbReference>
<dbReference type="InterPro" id="IPR015892">
    <property type="entry name" value="Carbonic_anhydrase_CS"/>
</dbReference>
<comment type="catalytic activity">
    <reaction evidence="7">
        <text>hydrogencarbonate + H(+) = CO2 + H2O</text>
        <dbReference type="Rhea" id="RHEA:10748"/>
        <dbReference type="ChEBI" id="CHEBI:15377"/>
        <dbReference type="ChEBI" id="CHEBI:15378"/>
        <dbReference type="ChEBI" id="CHEBI:16526"/>
        <dbReference type="ChEBI" id="CHEBI:17544"/>
        <dbReference type="EC" id="4.2.1.1"/>
    </reaction>
</comment>
<comment type="cofactor">
    <cofactor evidence="9">
        <name>Zn(2+)</name>
        <dbReference type="ChEBI" id="CHEBI:29105"/>
    </cofactor>
    <text evidence="9">Binds 1 zinc ion per subunit.</text>
</comment>
<proteinExistence type="inferred from homology"/>
<evidence type="ECO:0000256" key="5">
    <source>
        <dbReference type="ARBA" id="ARBA00023239"/>
    </source>
</evidence>
<evidence type="ECO:0000313" key="11">
    <source>
        <dbReference type="Proteomes" id="UP000613193"/>
    </source>
</evidence>
<dbReference type="Proteomes" id="UP000613193">
    <property type="component" value="Unassembled WGS sequence"/>
</dbReference>
<comment type="similarity">
    <text evidence="1">Belongs to the beta-class carbonic anhydrase family.</text>
</comment>
<feature type="binding site" evidence="9">
    <location>
        <position position="122"/>
    </location>
    <ligand>
        <name>Zn(2+)</name>
        <dbReference type="ChEBI" id="CHEBI:29105"/>
    </ligand>
</feature>
<dbReference type="InterPro" id="IPR036874">
    <property type="entry name" value="Carbonic_anhydrase_sf"/>
</dbReference>
<reference evidence="10" key="1">
    <citation type="submission" date="2020-12" db="EMBL/GenBank/DDBJ databases">
        <title>Bacterial novel species Mucilaginibacter sp. SD-g isolated from soil.</title>
        <authorList>
            <person name="Jung H.-Y."/>
        </authorList>
    </citation>
    <scope>NUCLEOTIDE SEQUENCE</scope>
    <source>
        <strain evidence="10">SD-g</strain>
    </source>
</reference>
<dbReference type="EMBL" id="JAEHFW010000003">
    <property type="protein sequence ID" value="MBK0380790.1"/>
    <property type="molecule type" value="Genomic_DNA"/>
</dbReference>
<evidence type="ECO:0000256" key="1">
    <source>
        <dbReference type="ARBA" id="ARBA00006217"/>
    </source>
</evidence>
<keyword evidence="3 9" id="KW-0479">Metal-binding</keyword>
<dbReference type="PANTHER" id="PTHR11002">
    <property type="entry name" value="CARBONIC ANHYDRASE"/>
    <property type="match status" value="1"/>
</dbReference>
<evidence type="ECO:0000256" key="4">
    <source>
        <dbReference type="ARBA" id="ARBA00022833"/>
    </source>
</evidence>
<evidence type="ECO:0000256" key="9">
    <source>
        <dbReference type="PIRSR" id="PIRSR601765-1"/>
    </source>
</evidence>
<organism evidence="10 11">
    <name type="scientific">Mucilaginibacter segetis</name>
    <dbReference type="NCBI Taxonomy" id="2793071"/>
    <lineage>
        <taxon>Bacteria</taxon>
        <taxon>Pseudomonadati</taxon>
        <taxon>Bacteroidota</taxon>
        <taxon>Sphingobacteriia</taxon>
        <taxon>Sphingobacteriales</taxon>
        <taxon>Sphingobacteriaceae</taxon>
        <taxon>Mucilaginibacter</taxon>
    </lineage>
</organism>
<evidence type="ECO:0000256" key="8">
    <source>
        <dbReference type="ARBA" id="ARBA00082533"/>
    </source>
</evidence>
<dbReference type="GO" id="GO:0004089">
    <property type="term" value="F:carbonate dehydratase activity"/>
    <property type="evidence" value="ECO:0007669"/>
    <property type="project" value="UniProtKB-EC"/>
</dbReference>
<dbReference type="SUPFAM" id="SSF53056">
    <property type="entry name" value="beta-carbonic anhydrase, cab"/>
    <property type="match status" value="1"/>
</dbReference>
<dbReference type="InterPro" id="IPR001765">
    <property type="entry name" value="Carbonic_anhydrase"/>
</dbReference>
<dbReference type="AlphaFoldDB" id="A0A934PWP4"/>
<dbReference type="GO" id="GO:0071244">
    <property type="term" value="P:cellular response to carbon dioxide"/>
    <property type="evidence" value="ECO:0007669"/>
    <property type="project" value="TreeGrafter"/>
</dbReference>
<dbReference type="CDD" id="cd00883">
    <property type="entry name" value="beta_CA_cladeA"/>
    <property type="match status" value="1"/>
</dbReference>
<evidence type="ECO:0000256" key="2">
    <source>
        <dbReference type="ARBA" id="ARBA00012925"/>
    </source>
</evidence>
<dbReference type="Pfam" id="PF00484">
    <property type="entry name" value="Pro_CA"/>
    <property type="match status" value="1"/>
</dbReference>
<comment type="caution">
    <text evidence="10">The sequence shown here is derived from an EMBL/GenBank/DDBJ whole genome shotgun (WGS) entry which is preliminary data.</text>
</comment>